<feature type="DNA-binding region" description="H-T-H motif" evidence="4">
    <location>
        <begin position="29"/>
        <end position="48"/>
    </location>
</feature>
<evidence type="ECO:0000313" key="6">
    <source>
        <dbReference type="EMBL" id="KRL96270.1"/>
    </source>
</evidence>
<proteinExistence type="predicted"/>
<dbReference type="Pfam" id="PF00440">
    <property type="entry name" value="TetR_N"/>
    <property type="match status" value="1"/>
</dbReference>
<dbReference type="Proteomes" id="UP000051084">
    <property type="component" value="Unassembled WGS sequence"/>
</dbReference>
<gene>
    <name evidence="6" type="ORF">FC21_GL000267</name>
</gene>
<sequence>MGRKKQFDLTTAMNQIQAVFIAHGYEGASIDDFVTATGILRGSLYTTFGSKRGLFMAALQAALKTTSPTADQLILIAMTELSWRDPEINARLQAWLTNQPNWDALLTTALLHRAHLTEE</sequence>
<protein>
    <recommendedName>
        <fullName evidence="5">HTH tetR-type domain-containing protein</fullName>
    </recommendedName>
</protein>
<dbReference type="PROSITE" id="PS50977">
    <property type="entry name" value="HTH_TETR_2"/>
    <property type="match status" value="1"/>
</dbReference>
<dbReference type="PANTHER" id="PTHR47506:SF1">
    <property type="entry name" value="HTH-TYPE TRANSCRIPTIONAL REGULATOR YJDC"/>
    <property type="match status" value="1"/>
</dbReference>
<evidence type="ECO:0000259" key="5">
    <source>
        <dbReference type="PROSITE" id="PS50977"/>
    </source>
</evidence>
<dbReference type="InterPro" id="IPR009057">
    <property type="entry name" value="Homeodomain-like_sf"/>
</dbReference>
<evidence type="ECO:0000256" key="2">
    <source>
        <dbReference type="ARBA" id="ARBA00023125"/>
    </source>
</evidence>
<dbReference type="PANTHER" id="PTHR47506">
    <property type="entry name" value="TRANSCRIPTIONAL REGULATORY PROTEIN"/>
    <property type="match status" value="1"/>
</dbReference>
<keyword evidence="2 4" id="KW-0238">DNA-binding</keyword>
<dbReference type="PATRIC" id="fig|1423742.4.peg.282"/>
<dbReference type="SUPFAM" id="SSF46689">
    <property type="entry name" value="Homeodomain-like"/>
    <property type="match status" value="1"/>
</dbReference>
<dbReference type="OrthoDB" id="9795242at2"/>
<dbReference type="Gene3D" id="1.10.10.60">
    <property type="entry name" value="Homeodomain-like"/>
    <property type="match status" value="1"/>
</dbReference>
<dbReference type="EMBL" id="AZGC01000010">
    <property type="protein sequence ID" value="KRL96270.1"/>
    <property type="molecule type" value="Genomic_DNA"/>
</dbReference>
<keyword evidence="3" id="KW-0804">Transcription</keyword>
<evidence type="ECO:0000256" key="1">
    <source>
        <dbReference type="ARBA" id="ARBA00023015"/>
    </source>
</evidence>
<reference evidence="6 7" key="1">
    <citation type="journal article" date="2015" name="Genome Announc.">
        <title>Expanding the biotechnology potential of lactobacilli through comparative genomics of 213 strains and associated genera.</title>
        <authorList>
            <person name="Sun Z."/>
            <person name="Harris H.M."/>
            <person name="McCann A."/>
            <person name="Guo C."/>
            <person name="Argimon S."/>
            <person name="Zhang W."/>
            <person name="Yang X."/>
            <person name="Jeffery I.B."/>
            <person name="Cooney J.C."/>
            <person name="Kagawa T.F."/>
            <person name="Liu W."/>
            <person name="Song Y."/>
            <person name="Salvetti E."/>
            <person name="Wrobel A."/>
            <person name="Rasinkangas P."/>
            <person name="Parkhill J."/>
            <person name="Rea M.C."/>
            <person name="O'Sullivan O."/>
            <person name="Ritari J."/>
            <person name="Douillard F.P."/>
            <person name="Paul Ross R."/>
            <person name="Yang R."/>
            <person name="Briner A.E."/>
            <person name="Felis G.E."/>
            <person name="de Vos W.M."/>
            <person name="Barrangou R."/>
            <person name="Klaenhammer T.R."/>
            <person name="Caufield P.W."/>
            <person name="Cui Y."/>
            <person name="Zhang H."/>
            <person name="O'Toole P.W."/>
        </authorList>
    </citation>
    <scope>NUCLEOTIDE SEQUENCE [LARGE SCALE GENOMIC DNA]</scope>
    <source>
        <strain evidence="6 7">DSM 18793</strain>
    </source>
</reference>
<comment type="caution">
    <text evidence="6">The sequence shown here is derived from an EMBL/GenBank/DDBJ whole genome shotgun (WGS) entry which is preliminary data.</text>
</comment>
<evidence type="ECO:0000256" key="3">
    <source>
        <dbReference type="ARBA" id="ARBA00023163"/>
    </source>
</evidence>
<organism evidence="6 7">
    <name type="scientific">Limosilactobacillus equigenerosi DSM 18793 = JCM 14505</name>
    <dbReference type="NCBI Taxonomy" id="1423742"/>
    <lineage>
        <taxon>Bacteria</taxon>
        <taxon>Bacillati</taxon>
        <taxon>Bacillota</taxon>
        <taxon>Bacilli</taxon>
        <taxon>Lactobacillales</taxon>
        <taxon>Lactobacillaceae</taxon>
        <taxon>Limosilactobacillus</taxon>
    </lineage>
</organism>
<dbReference type="RefSeq" id="WP_056995264.1">
    <property type="nucleotide sequence ID" value="NZ_AZGC01000010.1"/>
</dbReference>
<feature type="domain" description="HTH tetR-type" evidence="5">
    <location>
        <begin position="6"/>
        <end position="66"/>
    </location>
</feature>
<keyword evidence="7" id="KW-1185">Reference proteome</keyword>
<dbReference type="STRING" id="417373.GCA_001570685_00688"/>
<evidence type="ECO:0000256" key="4">
    <source>
        <dbReference type="PROSITE-ProRule" id="PRU00335"/>
    </source>
</evidence>
<dbReference type="InterPro" id="IPR001647">
    <property type="entry name" value="HTH_TetR"/>
</dbReference>
<name>A0A0R1UT81_9LACO</name>
<dbReference type="GO" id="GO:0003677">
    <property type="term" value="F:DNA binding"/>
    <property type="evidence" value="ECO:0007669"/>
    <property type="project" value="UniProtKB-UniRule"/>
</dbReference>
<dbReference type="AlphaFoldDB" id="A0A0R1UT81"/>
<evidence type="ECO:0000313" key="7">
    <source>
        <dbReference type="Proteomes" id="UP000051084"/>
    </source>
</evidence>
<accession>A0A0R1UT81</accession>
<keyword evidence="1" id="KW-0805">Transcription regulation</keyword>